<proteinExistence type="predicted"/>
<keyword evidence="3" id="KW-1185">Reference proteome</keyword>
<reference evidence="2" key="1">
    <citation type="submission" date="2021-06" db="EMBL/GenBank/DDBJ databases">
        <title>Parelaphostrongylus tenuis whole genome reference sequence.</title>
        <authorList>
            <person name="Garwood T.J."/>
            <person name="Larsen P.A."/>
            <person name="Fountain-Jones N.M."/>
            <person name="Garbe J.R."/>
            <person name="Macchietto M.G."/>
            <person name="Kania S.A."/>
            <person name="Gerhold R.W."/>
            <person name="Richards J.E."/>
            <person name="Wolf T.M."/>
        </authorList>
    </citation>
    <scope>NUCLEOTIDE SEQUENCE</scope>
    <source>
        <strain evidence="2">MNPRO001-30</strain>
        <tissue evidence="2">Meninges</tissue>
    </source>
</reference>
<evidence type="ECO:0000313" key="2">
    <source>
        <dbReference type="EMBL" id="KAJ1351048.1"/>
    </source>
</evidence>
<protein>
    <submittedName>
        <fullName evidence="2">Uncharacterized protein</fullName>
    </submittedName>
</protein>
<feature type="signal peptide" evidence="1">
    <location>
        <begin position="1"/>
        <end position="27"/>
    </location>
</feature>
<sequence length="128" mass="14620">MGRTTEYDWFTIFATKILFWLINQVLEDCVKMVEKQSLKRLKTIRLCQPTYCARCAHDVAANSASEVLKQLTMIGHRKSPDASSKCYMCIPRSINSQPTFAGLADFLDTAHQAIKREAPAWTQRQCCE</sequence>
<organism evidence="2 3">
    <name type="scientific">Parelaphostrongylus tenuis</name>
    <name type="common">Meningeal worm</name>
    <dbReference type="NCBI Taxonomy" id="148309"/>
    <lineage>
        <taxon>Eukaryota</taxon>
        <taxon>Metazoa</taxon>
        <taxon>Ecdysozoa</taxon>
        <taxon>Nematoda</taxon>
        <taxon>Chromadorea</taxon>
        <taxon>Rhabditida</taxon>
        <taxon>Rhabditina</taxon>
        <taxon>Rhabditomorpha</taxon>
        <taxon>Strongyloidea</taxon>
        <taxon>Metastrongylidae</taxon>
        <taxon>Parelaphostrongylus</taxon>
    </lineage>
</organism>
<gene>
    <name evidence="2" type="ORF">KIN20_006986</name>
</gene>
<dbReference type="EMBL" id="JAHQIW010000988">
    <property type="protein sequence ID" value="KAJ1351048.1"/>
    <property type="molecule type" value="Genomic_DNA"/>
</dbReference>
<dbReference type="Proteomes" id="UP001196413">
    <property type="component" value="Unassembled WGS sequence"/>
</dbReference>
<evidence type="ECO:0000313" key="3">
    <source>
        <dbReference type="Proteomes" id="UP001196413"/>
    </source>
</evidence>
<dbReference type="AlphaFoldDB" id="A0AAD5M738"/>
<evidence type="ECO:0000256" key="1">
    <source>
        <dbReference type="SAM" id="SignalP"/>
    </source>
</evidence>
<comment type="caution">
    <text evidence="2">The sequence shown here is derived from an EMBL/GenBank/DDBJ whole genome shotgun (WGS) entry which is preliminary data.</text>
</comment>
<accession>A0AAD5M738</accession>
<keyword evidence="1" id="KW-0732">Signal</keyword>
<name>A0AAD5M738_PARTN</name>
<feature type="chain" id="PRO_5042072443" evidence="1">
    <location>
        <begin position="28"/>
        <end position="128"/>
    </location>
</feature>